<dbReference type="EMBL" id="LGRX02018455">
    <property type="protein sequence ID" value="KAK3259802.1"/>
    <property type="molecule type" value="Genomic_DNA"/>
</dbReference>
<evidence type="ECO:0000256" key="2">
    <source>
        <dbReference type="ARBA" id="ARBA00012415"/>
    </source>
</evidence>
<dbReference type="SUPFAM" id="SSF53448">
    <property type="entry name" value="Nucleotide-diphospho-sugar transferases"/>
    <property type="match status" value="1"/>
</dbReference>
<feature type="binding site" evidence="7">
    <location>
        <position position="187"/>
    </location>
    <ligand>
        <name>substrate</name>
    </ligand>
</feature>
<dbReference type="GO" id="GO:0006011">
    <property type="term" value="P:UDP-alpha-D-glucose metabolic process"/>
    <property type="evidence" value="ECO:0007669"/>
    <property type="project" value="UniProtKB-UniRule"/>
</dbReference>
<proteinExistence type="inferred from homology"/>
<dbReference type="GO" id="GO:0003983">
    <property type="term" value="F:UTP:glucose-1-phosphate uridylyltransferase activity"/>
    <property type="evidence" value="ECO:0007669"/>
    <property type="project" value="UniProtKB-EC"/>
</dbReference>
<feature type="binding site" evidence="8">
    <location>
        <position position="217"/>
    </location>
    <ligand>
        <name>UTP</name>
        <dbReference type="ChEBI" id="CHEBI:46398"/>
    </ligand>
</feature>
<keyword evidence="3 6" id="KW-0808">Transferase</keyword>
<dbReference type="PIRSF" id="PIRSF000806">
    <property type="entry name" value="UDPGP"/>
    <property type="match status" value="1"/>
</dbReference>
<keyword evidence="10" id="KW-1185">Reference proteome</keyword>
<name>A0AAE0KT47_9CHLO</name>
<keyword evidence="4 6" id="KW-0548">Nucleotidyltransferase</keyword>
<protein>
    <recommendedName>
        <fullName evidence="2 6">UTP--glucose-1-phosphate uridylyltransferase</fullName>
        <ecNumber evidence="2 6">2.7.7.9</ecNumber>
    </recommendedName>
</protein>
<comment type="caution">
    <text evidence="9">The sequence shown here is derived from an EMBL/GenBank/DDBJ whole genome shotgun (WGS) entry which is preliminary data.</text>
</comment>
<dbReference type="InterPro" id="IPR029044">
    <property type="entry name" value="Nucleotide-diphossugar_trans"/>
</dbReference>
<dbReference type="InterPro" id="IPR016267">
    <property type="entry name" value="UDPGP_trans"/>
</dbReference>
<organism evidence="9 10">
    <name type="scientific">Cymbomonas tetramitiformis</name>
    <dbReference type="NCBI Taxonomy" id="36881"/>
    <lineage>
        <taxon>Eukaryota</taxon>
        <taxon>Viridiplantae</taxon>
        <taxon>Chlorophyta</taxon>
        <taxon>Pyramimonadophyceae</taxon>
        <taxon>Pyramimonadales</taxon>
        <taxon>Pyramimonadaceae</taxon>
        <taxon>Cymbomonas</taxon>
    </lineage>
</organism>
<evidence type="ECO:0000256" key="5">
    <source>
        <dbReference type="ARBA" id="ARBA00048128"/>
    </source>
</evidence>
<feature type="binding site" evidence="8">
    <location>
        <position position="363"/>
    </location>
    <ligand>
        <name>UTP</name>
        <dbReference type="ChEBI" id="CHEBI:46398"/>
    </ligand>
</feature>
<feature type="binding site" evidence="8">
    <location>
        <position position="93"/>
    </location>
    <ligand>
        <name>UTP</name>
        <dbReference type="ChEBI" id="CHEBI:46398"/>
    </ligand>
</feature>
<comment type="similarity">
    <text evidence="1 6">Belongs to the UDPGP type 1 family.</text>
</comment>
<feature type="binding site" evidence="8">
    <location>
        <position position="186"/>
    </location>
    <ligand>
        <name>UTP</name>
        <dbReference type="ChEBI" id="CHEBI:46398"/>
    </ligand>
</feature>
<evidence type="ECO:0000256" key="1">
    <source>
        <dbReference type="ARBA" id="ARBA00010401"/>
    </source>
</evidence>
<gene>
    <name evidence="9" type="ORF">CYMTET_31220</name>
</gene>
<dbReference type="Gene3D" id="2.160.10.10">
    <property type="entry name" value="Hexapeptide repeat proteins"/>
    <property type="match status" value="1"/>
</dbReference>
<dbReference type="PANTHER" id="PTHR43511">
    <property type="match status" value="1"/>
</dbReference>
<comment type="catalytic activity">
    <reaction evidence="5 6">
        <text>alpha-D-glucose 1-phosphate + UTP + H(+) = UDP-alpha-D-glucose + diphosphate</text>
        <dbReference type="Rhea" id="RHEA:19889"/>
        <dbReference type="ChEBI" id="CHEBI:15378"/>
        <dbReference type="ChEBI" id="CHEBI:33019"/>
        <dbReference type="ChEBI" id="CHEBI:46398"/>
        <dbReference type="ChEBI" id="CHEBI:58601"/>
        <dbReference type="ChEBI" id="CHEBI:58885"/>
        <dbReference type="EC" id="2.7.7.9"/>
    </reaction>
</comment>
<dbReference type="Proteomes" id="UP001190700">
    <property type="component" value="Unassembled WGS sequence"/>
</dbReference>
<dbReference type="Pfam" id="PF01704">
    <property type="entry name" value="UDPGP"/>
    <property type="match status" value="1"/>
</dbReference>
<dbReference type="AlphaFoldDB" id="A0AAE0KT47"/>
<evidence type="ECO:0000256" key="7">
    <source>
        <dbReference type="PIRSR" id="PIRSR000806-1"/>
    </source>
</evidence>
<evidence type="ECO:0000313" key="9">
    <source>
        <dbReference type="EMBL" id="KAK3259802.1"/>
    </source>
</evidence>
<accession>A0AAE0KT47</accession>
<evidence type="ECO:0000313" key="10">
    <source>
        <dbReference type="Proteomes" id="UP001190700"/>
    </source>
</evidence>
<sequence>MSLDIFKTKMSADAASQAAIKAFQRNYEALVSGANLDIREQDITPVDALPSLADIKETHRLAKHPQAKEILAATAVLKLNGGLGTSMGLERAKSLLPVKHGITFLDLIAKQIKYLREEVKLEVPFTLMNSYNTSDDTKSYLSVKNGELLEEPHFELMQNKTPKVDAATLAPASYPANPALEWCPPGHGDFYPSLIGTGMMERLLSDGVKYLFVSNGDNLGADLEKDLLCYFATNNIPFLMECTERVAADKKGGHVARNKEGHLVLREVAQCSPEDEMDFMDIKRHKFFNTNNLWINLEALKSLLEENDGVMPLPPIKNRKTVNPRDKTSTPVFQLETTVGAAIQCFPGARAVVVPRTRFAPVKTCSDLFMLQSNAYRITDDAKVVLKSKQVPLVKLDDDHYKMADQMLNLVQCVPVLEHCKALTVRGAVKFLPGVVIMGKVAITNTQKDAKELPPEVYQNIDVML</sequence>
<feature type="binding site" evidence="8">
    <location>
        <position position="158"/>
    </location>
    <ligand>
        <name>UTP</name>
        <dbReference type="ChEBI" id="CHEBI:46398"/>
    </ligand>
</feature>
<evidence type="ECO:0000256" key="8">
    <source>
        <dbReference type="PIRSR" id="PIRSR000806-2"/>
    </source>
</evidence>
<evidence type="ECO:0000256" key="6">
    <source>
        <dbReference type="PIRNR" id="PIRNR000806"/>
    </source>
</evidence>
<reference evidence="9 10" key="1">
    <citation type="journal article" date="2015" name="Genome Biol. Evol.">
        <title>Comparative Genomics of a Bacterivorous Green Alga Reveals Evolutionary Causalities and Consequences of Phago-Mixotrophic Mode of Nutrition.</title>
        <authorList>
            <person name="Burns J.A."/>
            <person name="Paasch A."/>
            <person name="Narechania A."/>
            <person name="Kim E."/>
        </authorList>
    </citation>
    <scope>NUCLEOTIDE SEQUENCE [LARGE SCALE GENOMIC DNA]</scope>
    <source>
        <strain evidence="9 10">PLY_AMNH</strain>
    </source>
</reference>
<dbReference type="InterPro" id="IPR002618">
    <property type="entry name" value="UDPGP_fam"/>
</dbReference>
<dbReference type="EC" id="2.7.7.9" evidence="2 6"/>
<evidence type="ECO:0000256" key="4">
    <source>
        <dbReference type="ARBA" id="ARBA00022695"/>
    </source>
</evidence>
<dbReference type="Gene3D" id="3.90.550.10">
    <property type="entry name" value="Spore Coat Polysaccharide Biosynthesis Protein SpsA, Chain A"/>
    <property type="match status" value="1"/>
</dbReference>
<evidence type="ECO:0000256" key="3">
    <source>
        <dbReference type="ARBA" id="ARBA00022679"/>
    </source>
</evidence>